<accession>L7L9H0</accession>
<proteinExistence type="predicted"/>
<dbReference type="EMBL" id="BANT01000022">
    <property type="protein sequence ID" value="GAC57549.1"/>
    <property type="molecule type" value="Genomic_DNA"/>
</dbReference>
<gene>
    <name evidence="3" type="ORF">GOHSU_22_00090</name>
</gene>
<dbReference type="Proteomes" id="UP000053405">
    <property type="component" value="Unassembled WGS sequence"/>
</dbReference>
<dbReference type="InterPro" id="IPR018929">
    <property type="entry name" value="DUF2510"/>
</dbReference>
<dbReference type="RefSeq" id="WP_005939872.1">
    <property type="nucleotide sequence ID" value="NZ_ATVK01000050.1"/>
</dbReference>
<reference evidence="3 4" key="1">
    <citation type="submission" date="2012-12" db="EMBL/GenBank/DDBJ databases">
        <title>Whole genome shotgun sequence of Gordonia hirsuta NBRC 16056.</title>
        <authorList>
            <person name="Isaki-Nakamura S."/>
            <person name="Hosoyama A."/>
            <person name="Tsuchikane K."/>
            <person name="Katsumata H."/>
            <person name="Baba S."/>
            <person name="Yamazaki S."/>
            <person name="Fujita N."/>
        </authorList>
    </citation>
    <scope>NUCLEOTIDE SEQUENCE [LARGE SCALE GENOMIC DNA]</scope>
    <source>
        <strain evidence="3 4">NBRC 16056</strain>
    </source>
</reference>
<evidence type="ECO:0000313" key="4">
    <source>
        <dbReference type="Proteomes" id="UP000053405"/>
    </source>
</evidence>
<dbReference type="AlphaFoldDB" id="L7L9H0"/>
<evidence type="ECO:0000256" key="1">
    <source>
        <dbReference type="SAM" id="MobiDB-lite"/>
    </source>
</evidence>
<evidence type="ECO:0000259" key="2">
    <source>
        <dbReference type="Pfam" id="PF10708"/>
    </source>
</evidence>
<sequence>MGTTDLRPDLAAAYGRLKSTSGGKKSLQALNRILQPTETVEVICLATPGEEVTKFEDFRLAQITYGVLVVTSSRFLFVQESKVAQEQFDAPLAAVDSVSMAGRLIHGTIKIAASGQSLRYQVGKKDGSVFVACLRNAVAAGLPAASAAGPVPQPARVAYPATQPEHRSAPPDPDQNRQSPHTPPSTPVQPAMAPPNPPQPPPVQPAMGPPPGWYQHPGNPNQRRWWDGYRWTEHIQ</sequence>
<feature type="region of interest" description="Disordered" evidence="1">
    <location>
        <begin position="145"/>
        <end position="227"/>
    </location>
</feature>
<protein>
    <recommendedName>
        <fullName evidence="2">DUF2510 domain-containing protein</fullName>
    </recommendedName>
</protein>
<name>L7L9H0_9ACTN</name>
<dbReference type="STRING" id="1121927.GOHSU_22_00090"/>
<dbReference type="Pfam" id="PF10708">
    <property type="entry name" value="DUF2510"/>
    <property type="match status" value="1"/>
</dbReference>
<comment type="caution">
    <text evidence="3">The sequence shown here is derived from an EMBL/GenBank/DDBJ whole genome shotgun (WGS) entry which is preliminary data.</text>
</comment>
<feature type="compositionally biased region" description="Pro residues" evidence="1">
    <location>
        <begin position="181"/>
        <end position="212"/>
    </location>
</feature>
<keyword evidence="4" id="KW-1185">Reference proteome</keyword>
<evidence type="ECO:0000313" key="3">
    <source>
        <dbReference type="EMBL" id="GAC57549.1"/>
    </source>
</evidence>
<feature type="domain" description="DUF2510" evidence="2">
    <location>
        <begin position="211"/>
        <end position="235"/>
    </location>
</feature>
<organism evidence="3 4">
    <name type="scientific">Gordonia hirsuta DSM 44140 = NBRC 16056</name>
    <dbReference type="NCBI Taxonomy" id="1121927"/>
    <lineage>
        <taxon>Bacteria</taxon>
        <taxon>Bacillati</taxon>
        <taxon>Actinomycetota</taxon>
        <taxon>Actinomycetes</taxon>
        <taxon>Mycobacteriales</taxon>
        <taxon>Gordoniaceae</taxon>
        <taxon>Gordonia</taxon>
    </lineage>
</organism>
<dbReference type="eggNOG" id="ENOG5030ITZ">
    <property type="taxonomic scope" value="Bacteria"/>
</dbReference>